<evidence type="ECO:0000256" key="2">
    <source>
        <dbReference type="ARBA" id="ARBA00023125"/>
    </source>
</evidence>
<dbReference type="STRING" id="1837282.A6F49_07055"/>
<dbReference type="InterPro" id="IPR015358">
    <property type="entry name" value="Tscrpt_reg_MerR_DNA-bd"/>
</dbReference>
<dbReference type="Pfam" id="PF09278">
    <property type="entry name" value="MerR-DNA-bind"/>
    <property type="match status" value="1"/>
</dbReference>
<dbReference type="GO" id="GO:0003700">
    <property type="term" value="F:DNA-binding transcription factor activity"/>
    <property type="evidence" value="ECO:0007669"/>
    <property type="project" value="InterPro"/>
</dbReference>
<protein>
    <submittedName>
        <fullName evidence="5">Heavy metal-responsive transcriptional regulator</fullName>
    </submittedName>
</protein>
<dbReference type="RefSeq" id="WP_043057152.1">
    <property type="nucleotide sequence ID" value="NZ_LXEY01000012.1"/>
</dbReference>
<sequence>MRIGELADAADTTTKTLRYYEAIGLLPPPDRAPNGYRDYPEAMLWRLDFIRRGQRAGLSLAHIGEILRMRDTGQPPCAHVDALLANRLTELDQQIADLIQLRQTVTALHHTSRAADPATCHAEAICTNL</sequence>
<keyword evidence="2" id="KW-0238">DNA-binding</keyword>
<dbReference type="GO" id="GO:0003677">
    <property type="term" value="F:DNA binding"/>
    <property type="evidence" value="ECO:0007669"/>
    <property type="project" value="UniProtKB-KW"/>
</dbReference>
<dbReference type="Gene3D" id="1.10.1660.10">
    <property type="match status" value="1"/>
</dbReference>
<dbReference type="PANTHER" id="PTHR30204:SF94">
    <property type="entry name" value="HEAVY METAL-DEPENDENT TRANSCRIPTIONAL REGULATOR HI_0293-RELATED"/>
    <property type="match status" value="1"/>
</dbReference>
<dbReference type="EMBL" id="LXEY01000012">
    <property type="protein sequence ID" value="OAV62456.1"/>
    <property type="molecule type" value="Genomic_DNA"/>
</dbReference>
<reference evidence="5 6" key="1">
    <citation type="submission" date="2016-04" db="EMBL/GenBank/DDBJ databases">
        <title>First whole genome shotgun sequence of the bacterium Enteractinococcus sp. strain UASWS1574.</title>
        <authorList>
            <person name="Crovadore J."/>
            <person name="Chablais R."/>
            <person name="Lefort F."/>
        </authorList>
    </citation>
    <scope>NUCLEOTIDE SEQUENCE [LARGE SCALE GENOMIC DNA]</scope>
    <source>
        <strain evidence="5 6">UASWS1574</strain>
    </source>
</reference>
<evidence type="ECO:0000256" key="1">
    <source>
        <dbReference type="ARBA" id="ARBA00023015"/>
    </source>
</evidence>
<feature type="domain" description="HTH merR-type" evidence="4">
    <location>
        <begin position="1"/>
        <end position="69"/>
    </location>
</feature>
<evidence type="ECO:0000313" key="6">
    <source>
        <dbReference type="Proteomes" id="UP000078292"/>
    </source>
</evidence>
<organism evidence="5 6">
    <name type="scientific">Enteractinococcus helveticum</name>
    <dbReference type="NCBI Taxonomy" id="1837282"/>
    <lineage>
        <taxon>Bacteria</taxon>
        <taxon>Bacillati</taxon>
        <taxon>Actinomycetota</taxon>
        <taxon>Actinomycetes</taxon>
        <taxon>Micrococcales</taxon>
        <taxon>Micrococcaceae</taxon>
    </lineage>
</organism>
<dbReference type="GeneID" id="83695377"/>
<dbReference type="SUPFAM" id="SSF46955">
    <property type="entry name" value="Putative DNA-binding domain"/>
    <property type="match status" value="1"/>
</dbReference>
<dbReference type="CDD" id="cd04770">
    <property type="entry name" value="HTH_HMRTR"/>
    <property type="match status" value="1"/>
</dbReference>
<dbReference type="InterPro" id="IPR047057">
    <property type="entry name" value="MerR_fam"/>
</dbReference>
<dbReference type="SMART" id="SM00422">
    <property type="entry name" value="HTH_MERR"/>
    <property type="match status" value="1"/>
</dbReference>
<keyword evidence="3" id="KW-0804">Transcription</keyword>
<dbReference type="InterPro" id="IPR000551">
    <property type="entry name" value="MerR-type_HTH_dom"/>
</dbReference>
<dbReference type="Proteomes" id="UP000078292">
    <property type="component" value="Unassembled WGS sequence"/>
</dbReference>
<evidence type="ECO:0000313" key="5">
    <source>
        <dbReference type="EMBL" id="OAV62456.1"/>
    </source>
</evidence>
<evidence type="ECO:0000256" key="3">
    <source>
        <dbReference type="ARBA" id="ARBA00023163"/>
    </source>
</evidence>
<keyword evidence="1" id="KW-0805">Transcription regulation</keyword>
<comment type="caution">
    <text evidence="5">The sequence shown here is derived from an EMBL/GenBank/DDBJ whole genome shotgun (WGS) entry which is preliminary data.</text>
</comment>
<dbReference type="PROSITE" id="PS50937">
    <property type="entry name" value="HTH_MERR_2"/>
    <property type="match status" value="1"/>
</dbReference>
<dbReference type="AlphaFoldDB" id="A0A1B7M1H8"/>
<dbReference type="InterPro" id="IPR009061">
    <property type="entry name" value="DNA-bd_dom_put_sf"/>
</dbReference>
<evidence type="ECO:0000259" key="4">
    <source>
        <dbReference type="PROSITE" id="PS50937"/>
    </source>
</evidence>
<gene>
    <name evidence="5" type="ORF">A6F49_07055</name>
</gene>
<keyword evidence="6" id="KW-1185">Reference proteome</keyword>
<proteinExistence type="predicted"/>
<dbReference type="PRINTS" id="PR00040">
    <property type="entry name" value="HTHMERR"/>
</dbReference>
<name>A0A1B7M1H8_9MICC</name>
<dbReference type="Pfam" id="PF00376">
    <property type="entry name" value="MerR"/>
    <property type="match status" value="1"/>
</dbReference>
<accession>A0A1B7M1H8</accession>
<dbReference type="OrthoDB" id="5242095at2"/>
<dbReference type="PANTHER" id="PTHR30204">
    <property type="entry name" value="REDOX-CYCLING DRUG-SENSING TRANSCRIPTIONAL ACTIVATOR SOXR"/>
    <property type="match status" value="1"/>
</dbReference>